<dbReference type="InterPro" id="IPR018509">
    <property type="entry name" value="DHquinase_II_CS"/>
</dbReference>
<evidence type="ECO:0000256" key="11">
    <source>
        <dbReference type="PIRSR" id="PIRSR001399-3"/>
    </source>
</evidence>
<sequence>MKISVLNGPNLNMLGSRESAHYGTGTLAELEDTLRKKYPDVVFTFYQSNHEGELIDTIHQIVKGKKSCDVLLANFGGFTHTSVAIRDALSMLKLPYLEVHLSNIHARETFRHTSLTGGAAKGIIAGFGFMSYELAVDAAQRLHNA</sequence>
<feature type="active site" description="Proton donor" evidence="8 9">
    <location>
        <position position="100"/>
    </location>
</feature>
<dbReference type="NCBIfam" id="NF003805">
    <property type="entry name" value="PRK05395.1-2"/>
    <property type="match status" value="1"/>
</dbReference>
<dbReference type="PANTHER" id="PTHR21272">
    <property type="entry name" value="CATABOLIC 3-DEHYDROQUINASE"/>
    <property type="match status" value="1"/>
</dbReference>
<dbReference type="CDD" id="cd00466">
    <property type="entry name" value="DHQase_II"/>
    <property type="match status" value="1"/>
</dbReference>
<evidence type="ECO:0000256" key="6">
    <source>
        <dbReference type="ARBA" id="ARBA00012060"/>
    </source>
</evidence>
<dbReference type="HAMAP" id="MF_00169">
    <property type="entry name" value="AroQ"/>
    <property type="match status" value="1"/>
</dbReference>
<keyword evidence="13" id="KW-1185">Reference proteome</keyword>
<evidence type="ECO:0000256" key="2">
    <source>
        <dbReference type="ARBA" id="ARBA00003924"/>
    </source>
</evidence>
<dbReference type="Gene3D" id="3.40.50.9100">
    <property type="entry name" value="Dehydroquinase, class II"/>
    <property type="match status" value="1"/>
</dbReference>
<name>A0A345UG92_9BACT</name>
<dbReference type="NCBIfam" id="NF003807">
    <property type="entry name" value="PRK05395.1-4"/>
    <property type="match status" value="1"/>
</dbReference>
<dbReference type="GO" id="GO:0003855">
    <property type="term" value="F:3-dehydroquinate dehydratase activity"/>
    <property type="evidence" value="ECO:0007669"/>
    <property type="project" value="UniProtKB-UniRule"/>
</dbReference>
<dbReference type="PROSITE" id="PS01029">
    <property type="entry name" value="DEHYDROQUINASE_II"/>
    <property type="match status" value="1"/>
</dbReference>
<feature type="binding site" evidence="8 10">
    <location>
        <position position="87"/>
    </location>
    <ligand>
        <name>substrate</name>
    </ligand>
</feature>
<dbReference type="InterPro" id="IPR001874">
    <property type="entry name" value="DHquinase_II"/>
</dbReference>
<evidence type="ECO:0000256" key="5">
    <source>
        <dbReference type="ARBA" id="ARBA00011193"/>
    </source>
</evidence>
<dbReference type="EMBL" id="CP027806">
    <property type="protein sequence ID" value="AXI99493.1"/>
    <property type="molecule type" value="Genomic_DNA"/>
</dbReference>
<comment type="pathway">
    <text evidence="3 8">Metabolic intermediate biosynthesis; chorismate biosynthesis; chorismate from D-erythrose 4-phosphate and phosphoenolpyruvate: step 3/7.</text>
</comment>
<evidence type="ECO:0000256" key="7">
    <source>
        <dbReference type="ARBA" id="ARBA00023239"/>
    </source>
</evidence>
<dbReference type="GO" id="GO:0019631">
    <property type="term" value="P:quinate catabolic process"/>
    <property type="evidence" value="ECO:0007669"/>
    <property type="project" value="TreeGrafter"/>
</dbReference>
<keyword evidence="7 8" id="KW-0456">Lyase</keyword>
<dbReference type="RefSeq" id="WP_114982735.1">
    <property type="nucleotide sequence ID" value="NZ_CP027806.1"/>
</dbReference>
<evidence type="ECO:0000256" key="8">
    <source>
        <dbReference type="HAMAP-Rule" id="MF_00169"/>
    </source>
</evidence>
<proteinExistence type="inferred from homology"/>
<dbReference type="PANTHER" id="PTHR21272:SF3">
    <property type="entry name" value="CATABOLIC 3-DEHYDROQUINASE"/>
    <property type="match status" value="1"/>
</dbReference>
<feature type="active site" description="Proton acceptor" evidence="8 9">
    <location>
        <position position="22"/>
    </location>
</feature>
<comment type="catalytic activity">
    <reaction evidence="1 8">
        <text>3-dehydroquinate = 3-dehydroshikimate + H2O</text>
        <dbReference type="Rhea" id="RHEA:21096"/>
        <dbReference type="ChEBI" id="CHEBI:15377"/>
        <dbReference type="ChEBI" id="CHEBI:16630"/>
        <dbReference type="ChEBI" id="CHEBI:32364"/>
        <dbReference type="EC" id="4.2.1.10"/>
    </reaction>
</comment>
<protein>
    <recommendedName>
        <fullName evidence="6 8">3-dehydroquinate dehydratase</fullName>
        <shortName evidence="8">3-dehydroquinase</shortName>
        <ecNumber evidence="6 8">4.2.1.10</ecNumber>
    </recommendedName>
    <alternativeName>
        <fullName evidence="8">Type II DHQase</fullName>
    </alternativeName>
</protein>
<dbReference type="Proteomes" id="UP000254808">
    <property type="component" value="Chromosome"/>
</dbReference>
<dbReference type="InterPro" id="IPR036441">
    <property type="entry name" value="DHquinase_II_sf"/>
</dbReference>
<accession>A0A345UG92</accession>
<comment type="similarity">
    <text evidence="4 8">Belongs to the type-II 3-dehydroquinase family.</text>
</comment>
<feature type="binding site" evidence="8 10">
    <location>
        <position position="80"/>
    </location>
    <ligand>
        <name>substrate</name>
    </ligand>
</feature>
<evidence type="ECO:0000256" key="9">
    <source>
        <dbReference type="PIRSR" id="PIRSR001399-1"/>
    </source>
</evidence>
<evidence type="ECO:0000313" key="12">
    <source>
        <dbReference type="EMBL" id="AXI99493.1"/>
    </source>
</evidence>
<feature type="binding site" evidence="8 10">
    <location>
        <position position="111"/>
    </location>
    <ligand>
        <name>substrate</name>
    </ligand>
</feature>
<evidence type="ECO:0000256" key="3">
    <source>
        <dbReference type="ARBA" id="ARBA00004902"/>
    </source>
</evidence>
<evidence type="ECO:0000313" key="13">
    <source>
        <dbReference type="Proteomes" id="UP000254808"/>
    </source>
</evidence>
<dbReference type="Pfam" id="PF01220">
    <property type="entry name" value="DHquinase_II"/>
    <property type="match status" value="1"/>
</dbReference>
<dbReference type="PIRSF" id="PIRSF001399">
    <property type="entry name" value="DHquinase_II"/>
    <property type="match status" value="1"/>
</dbReference>
<feature type="site" description="Transition state stabilizer" evidence="8 11">
    <location>
        <position position="17"/>
    </location>
</feature>
<dbReference type="GO" id="GO:0009423">
    <property type="term" value="P:chorismate biosynthetic process"/>
    <property type="evidence" value="ECO:0007669"/>
    <property type="project" value="UniProtKB-UniRule"/>
</dbReference>
<feature type="binding site" evidence="8 10">
    <location>
        <position position="74"/>
    </location>
    <ligand>
        <name>substrate</name>
    </ligand>
</feature>
<evidence type="ECO:0000256" key="10">
    <source>
        <dbReference type="PIRSR" id="PIRSR001399-2"/>
    </source>
</evidence>
<keyword evidence="8" id="KW-0057">Aromatic amino acid biosynthesis</keyword>
<dbReference type="GO" id="GO:0008652">
    <property type="term" value="P:amino acid biosynthetic process"/>
    <property type="evidence" value="ECO:0007669"/>
    <property type="project" value="UniProtKB-KW"/>
</dbReference>
<feature type="binding site" evidence="8 10">
    <location>
        <begin position="101"/>
        <end position="102"/>
    </location>
    <ligand>
        <name>substrate</name>
    </ligand>
</feature>
<evidence type="ECO:0000256" key="4">
    <source>
        <dbReference type="ARBA" id="ARBA00011037"/>
    </source>
</evidence>
<dbReference type="SUPFAM" id="SSF52304">
    <property type="entry name" value="Type II 3-dehydroquinate dehydratase"/>
    <property type="match status" value="1"/>
</dbReference>
<keyword evidence="8" id="KW-0028">Amino-acid biosynthesis</keyword>
<dbReference type="KEGG" id="cprv:CYPRO_0206"/>
<reference evidence="12 13" key="1">
    <citation type="submission" date="2018-03" db="EMBL/GenBank/DDBJ databases">
        <title>Phenotypic and genomic properties of Cyclonatronum proteinivorum gen. nov., sp. nov., a haloalkaliphilic bacteroidete from soda lakes possessing Na+-translocating rhodopsin.</title>
        <authorList>
            <person name="Toshchakov S.V."/>
            <person name="Korzhenkov A."/>
            <person name="Samarov N.I."/>
            <person name="Kublanov I.V."/>
            <person name="Muntyan M.S."/>
            <person name="Sorokin D.Y."/>
        </authorList>
    </citation>
    <scope>NUCLEOTIDE SEQUENCE [LARGE SCALE GENOMIC DNA]</scope>
    <source>
        <strain evidence="12 13">Omega</strain>
    </source>
</reference>
<dbReference type="EC" id="4.2.1.10" evidence="6 8"/>
<comment type="subunit">
    <text evidence="5 8">Homododecamer.</text>
</comment>
<evidence type="ECO:0000256" key="1">
    <source>
        <dbReference type="ARBA" id="ARBA00001864"/>
    </source>
</evidence>
<dbReference type="UniPathway" id="UPA00053">
    <property type="reaction ID" value="UER00086"/>
</dbReference>
<comment type="function">
    <text evidence="2 8">Catalyzes a trans-dehydration via an enolate intermediate.</text>
</comment>
<dbReference type="GO" id="GO:0009073">
    <property type="term" value="P:aromatic amino acid family biosynthetic process"/>
    <property type="evidence" value="ECO:0007669"/>
    <property type="project" value="UniProtKB-KW"/>
</dbReference>
<gene>
    <name evidence="8" type="primary">aroQ</name>
    <name evidence="12" type="ORF">CYPRO_0206</name>
</gene>
<organism evidence="12 13">
    <name type="scientific">Cyclonatronum proteinivorum</name>
    <dbReference type="NCBI Taxonomy" id="1457365"/>
    <lineage>
        <taxon>Bacteria</taxon>
        <taxon>Pseudomonadati</taxon>
        <taxon>Balneolota</taxon>
        <taxon>Balneolia</taxon>
        <taxon>Balneolales</taxon>
        <taxon>Cyclonatronaceae</taxon>
        <taxon>Cyclonatronum</taxon>
    </lineage>
</organism>
<dbReference type="AlphaFoldDB" id="A0A345UG92"/>
<dbReference type="OrthoDB" id="9790793at2"/>